<gene>
    <name evidence="18" type="ORF">J2T60_000053</name>
</gene>
<dbReference type="InterPro" id="IPR027387">
    <property type="entry name" value="Cytb/b6-like_sf"/>
</dbReference>
<organism evidence="18 19">
    <name type="scientific">Natronospira proteinivora</name>
    <dbReference type="NCBI Taxonomy" id="1807133"/>
    <lineage>
        <taxon>Bacteria</taxon>
        <taxon>Pseudomonadati</taxon>
        <taxon>Pseudomonadota</taxon>
        <taxon>Gammaproteobacteria</taxon>
        <taxon>Natronospirales</taxon>
        <taxon>Natronospiraceae</taxon>
        <taxon>Natronospira</taxon>
    </lineage>
</organism>
<comment type="function">
    <text evidence="1 14">Component of the ubiquinol-cytochrome c reductase complex (complex III or cytochrome b-c1 complex), which is a respiratory chain that generates an electrochemical potential coupled to ATP synthesis.</text>
</comment>
<feature type="domain" description="Cytochrome b/b6 C-terminal region profile" evidence="17">
    <location>
        <begin position="234"/>
        <end position="408"/>
    </location>
</feature>
<evidence type="ECO:0000256" key="12">
    <source>
        <dbReference type="ARBA" id="ARBA00023004"/>
    </source>
</evidence>
<evidence type="ECO:0000313" key="19">
    <source>
        <dbReference type="Proteomes" id="UP001523550"/>
    </source>
</evidence>
<dbReference type="PANTHER" id="PTHR19271:SF16">
    <property type="entry name" value="CYTOCHROME B"/>
    <property type="match status" value="1"/>
</dbReference>
<keyword evidence="19" id="KW-1185">Reference proteome</keyword>
<evidence type="ECO:0000256" key="14">
    <source>
        <dbReference type="RuleBase" id="RU003385"/>
    </source>
</evidence>
<keyword evidence="12" id="KW-0408">Iron</keyword>
<evidence type="ECO:0000259" key="16">
    <source>
        <dbReference type="PROSITE" id="PS51002"/>
    </source>
</evidence>
<sequence>MQNKTNQGGGSVADWINDRLPYREFIESQLTGYYAPKNFNFWYFFGSLALLVLVIQIVTGIFLTMSYKPSAEDAFASVEYIMRDVEWGWLLRYMHSTGASMFFVVVYLHMFRGLMYGSYKKPRELLWIFGVLIYVVLMAEAFMGYLLPWGQMSYWGAQVIISLFGVLPYIGEPLTIWIQGDYLISDVTLNRFFALHVVALPLVLIGLVFFHLVALRQTGSNNPDGIEIKENLDENGKPKDGIPFHPYYTIKDLVGVGVFAAAFAAIVFFAPTFLDLFLKPANFVPADPLQTPEHVPPVWYFTPFYAILAAIPNQLGGLVAMGLAIGMLFVLPWIDRHPVKSVRYRSVLYKLLLASFAASFVALGYLGLQGAAPIYAELSLRFTQLYFLFFIISWVYSSERSANFYYGAFAVIMGLFLLMDLVRDTQALSWWTFLIPLVLCAILLLLPPHTRLNESKPVPERLTS</sequence>
<dbReference type="SUPFAM" id="SSF81648">
    <property type="entry name" value="a domain/subunit of cytochrome bc1 complex (Ubiquinol-cytochrome c reductase)"/>
    <property type="match status" value="1"/>
</dbReference>
<keyword evidence="8 14" id="KW-0812">Transmembrane</keyword>
<keyword evidence="9" id="KW-0479">Metal-binding</keyword>
<comment type="caution">
    <text evidence="18">The sequence shown here is derived from an EMBL/GenBank/DDBJ whole genome shotgun (WGS) entry which is preliminary data.</text>
</comment>
<comment type="similarity">
    <text evidence="14">Belongs to the cytochrome b family.</text>
</comment>
<feature type="domain" description="Cytochrome b/b6 N-terminal region profile" evidence="16">
    <location>
        <begin position="12"/>
        <end position="224"/>
    </location>
</feature>
<dbReference type="PIRSF" id="PIRSF038885">
    <property type="entry name" value="COB"/>
    <property type="match status" value="1"/>
</dbReference>
<comment type="subcellular location">
    <subcellularLocation>
        <location evidence="2">Membrane</location>
        <topology evidence="2">Multi-pass membrane protein</topology>
    </subcellularLocation>
</comment>
<dbReference type="SUPFAM" id="SSF81342">
    <property type="entry name" value="Transmembrane di-heme cytochromes"/>
    <property type="match status" value="1"/>
</dbReference>
<evidence type="ECO:0000256" key="15">
    <source>
        <dbReference type="SAM" id="Phobius"/>
    </source>
</evidence>
<dbReference type="Pfam" id="PF00033">
    <property type="entry name" value="Cytochrome_B"/>
    <property type="match status" value="1"/>
</dbReference>
<accession>A0ABT1G462</accession>
<feature type="transmembrane region" description="Helical" evidence="15">
    <location>
        <begin position="347"/>
        <end position="366"/>
    </location>
</feature>
<keyword evidence="11 15" id="KW-1133">Transmembrane helix</keyword>
<feature type="transmembrane region" description="Helical" evidence="15">
    <location>
        <begin position="428"/>
        <end position="446"/>
    </location>
</feature>
<comment type="subunit">
    <text evidence="3 14">The main subunits of complex b-c1 are: cytochrome b, cytochrome c1 and the Rieske protein.</text>
</comment>
<feature type="transmembrane region" description="Helical" evidence="15">
    <location>
        <begin position="404"/>
        <end position="422"/>
    </location>
</feature>
<keyword evidence="6 14" id="KW-0349">Heme</keyword>
<dbReference type="PROSITE" id="PS51003">
    <property type="entry name" value="CYTB_CTER"/>
    <property type="match status" value="1"/>
</dbReference>
<dbReference type="Gene3D" id="1.20.810.10">
    <property type="entry name" value="Cytochrome Bc1 Complex, Chain C"/>
    <property type="match status" value="1"/>
</dbReference>
<feature type="transmembrane region" description="Helical" evidence="15">
    <location>
        <begin position="153"/>
        <end position="171"/>
    </location>
</feature>
<evidence type="ECO:0000256" key="9">
    <source>
        <dbReference type="ARBA" id="ARBA00022723"/>
    </source>
</evidence>
<dbReference type="InterPro" id="IPR048259">
    <property type="entry name" value="Cytochrome_b_N_euk/bac"/>
</dbReference>
<dbReference type="Pfam" id="PF00032">
    <property type="entry name" value="Cytochrom_B_C"/>
    <property type="match status" value="1"/>
</dbReference>
<proteinExistence type="inferred from homology"/>
<evidence type="ECO:0000256" key="11">
    <source>
        <dbReference type="ARBA" id="ARBA00022989"/>
    </source>
</evidence>
<dbReference type="EMBL" id="JALJYF010000001">
    <property type="protein sequence ID" value="MCP1726088.1"/>
    <property type="molecule type" value="Genomic_DNA"/>
</dbReference>
<dbReference type="InterPro" id="IPR030689">
    <property type="entry name" value="Cytochrome_b"/>
</dbReference>
<name>A0ABT1G462_9GAMM</name>
<dbReference type="InterPro" id="IPR005798">
    <property type="entry name" value="Cyt_b/b6_C"/>
</dbReference>
<protein>
    <recommendedName>
        <fullName evidence="4 14">Cytochrome b</fullName>
    </recommendedName>
</protein>
<evidence type="ECO:0000256" key="1">
    <source>
        <dbReference type="ARBA" id="ARBA00002444"/>
    </source>
</evidence>
<evidence type="ECO:0000256" key="3">
    <source>
        <dbReference type="ARBA" id="ARBA00011649"/>
    </source>
</evidence>
<dbReference type="CDD" id="cd00284">
    <property type="entry name" value="Cytochrome_b_N"/>
    <property type="match status" value="1"/>
</dbReference>
<feature type="transmembrane region" description="Helical" evidence="15">
    <location>
        <begin position="93"/>
        <end position="114"/>
    </location>
</feature>
<dbReference type="InterPro" id="IPR036150">
    <property type="entry name" value="Cyt_b/b6_C_sf"/>
</dbReference>
<dbReference type="PANTHER" id="PTHR19271">
    <property type="entry name" value="CYTOCHROME B"/>
    <property type="match status" value="1"/>
</dbReference>
<evidence type="ECO:0000256" key="8">
    <source>
        <dbReference type="ARBA" id="ARBA00022692"/>
    </source>
</evidence>
<feature type="transmembrane region" description="Helical" evidence="15">
    <location>
        <begin position="253"/>
        <end position="274"/>
    </location>
</feature>
<feature type="transmembrane region" description="Helical" evidence="15">
    <location>
        <begin position="192"/>
        <end position="214"/>
    </location>
</feature>
<evidence type="ECO:0000256" key="2">
    <source>
        <dbReference type="ARBA" id="ARBA00004141"/>
    </source>
</evidence>
<feature type="transmembrane region" description="Helical" evidence="15">
    <location>
        <begin position="126"/>
        <end position="147"/>
    </location>
</feature>
<evidence type="ECO:0000256" key="4">
    <source>
        <dbReference type="ARBA" id="ARBA00013531"/>
    </source>
</evidence>
<dbReference type="Proteomes" id="UP001523550">
    <property type="component" value="Unassembled WGS sequence"/>
</dbReference>
<feature type="transmembrane region" description="Helical" evidence="15">
    <location>
        <begin position="317"/>
        <end position="335"/>
    </location>
</feature>
<evidence type="ECO:0000313" key="18">
    <source>
        <dbReference type="EMBL" id="MCP1726088.1"/>
    </source>
</evidence>
<dbReference type="InterPro" id="IPR005797">
    <property type="entry name" value="Cyt_b/b6_N"/>
</dbReference>
<reference evidence="18 19" key="1">
    <citation type="submission" date="2022-03" db="EMBL/GenBank/DDBJ databases">
        <title>Genomic Encyclopedia of Type Strains, Phase III (KMG-III): the genomes of soil and plant-associated and newly described type strains.</title>
        <authorList>
            <person name="Whitman W."/>
        </authorList>
    </citation>
    <scope>NUCLEOTIDE SEQUENCE [LARGE SCALE GENOMIC DNA]</scope>
    <source>
        <strain evidence="18 19">BSker1</strain>
    </source>
</reference>
<evidence type="ECO:0000256" key="10">
    <source>
        <dbReference type="ARBA" id="ARBA00022982"/>
    </source>
</evidence>
<keyword evidence="5 14" id="KW-0813">Transport</keyword>
<dbReference type="PROSITE" id="PS51002">
    <property type="entry name" value="CYTB_NTER"/>
    <property type="match status" value="1"/>
</dbReference>
<evidence type="ECO:0000256" key="7">
    <source>
        <dbReference type="ARBA" id="ARBA00022660"/>
    </source>
</evidence>
<evidence type="ECO:0000256" key="5">
    <source>
        <dbReference type="ARBA" id="ARBA00022448"/>
    </source>
</evidence>
<comment type="cofactor">
    <cofactor evidence="14">
        <name>heme b</name>
        <dbReference type="ChEBI" id="CHEBI:60344"/>
    </cofactor>
    <text evidence="14">Binds 2 heme groups non-covalently.</text>
</comment>
<evidence type="ECO:0000256" key="13">
    <source>
        <dbReference type="ARBA" id="ARBA00023136"/>
    </source>
</evidence>
<evidence type="ECO:0000259" key="17">
    <source>
        <dbReference type="PROSITE" id="PS51003"/>
    </source>
</evidence>
<feature type="transmembrane region" description="Helical" evidence="15">
    <location>
        <begin position="41"/>
        <end position="63"/>
    </location>
</feature>
<keyword evidence="13 15" id="KW-0472">Membrane</keyword>
<feature type="transmembrane region" description="Helical" evidence="15">
    <location>
        <begin position="378"/>
        <end position="397"/>
    </location>
</feature>
<dbReference type="InterPro" id="IPR016174">
    <property type="entry name" value="Di-haem_cyt_TM"/>
</dbReference>
<evidence type="ECO:0000256" key="6">
    <source>
        <dbReference type="ARBA" id="ARBA00022617"/>
    </source>
</evidence>
<keyword evidence="10 14" id="KW-0249">Electron transport</keyword>
<keyword evidence="7 14" id="KW-0679">Respiratory chain</keyword>